<dbReference type="PRINTS" id="PR00080">
    <property type="entry name" value="SDRFAMILY"/>
</dbReference>
<evidence type="ECO:0000256" key="1">
    <source>
        <dbReference type="ARBA" id="ARBA00006484"/>
    </source>
</evidence>
<accession>A0ABT1HHD9</accession>
<keyword evidence="5" id="KW-1185">Reference proteome</keyword>
<dbReference type="RefSeq" id="WP_253662554.1">
    <property type="nucleotide sequence ID" value="NZ_BAAAJQ010000001.1"/>
</dbReference>
<evidence type="ECO:0000313" key="5">
    <source>
        <dbReference type="Proteomes" id="UP001206895"/>
    </source>
</evidence>
<dbReference type="SUPFAM" id="SSF51735">
    <property type="entry name" value="NAD(P)-binding Rossmann-fold domains"/>
    <property type="match status" value="1"/>
</dbReference>
<evidence type="ECO:0000256" key="3">
    <source>
        <dbReference type="RuleBase" id="RU000363"/>
    </source>
</evidence>
<sequence>MPRNTKKSTTDVRGLVIAITGAARGIGFETAKTLQDRGATVVIGDIDSDAVGKATADLGHDGFEVDVTDPTSFEKFLDEVEASAGPIDVLINNAGIMPTGPLLNYDINVVRRNFDIDLLGVVIGTQLAAKRMVARGGGQVINIGSIAGRLAVPGLTIYNGAKAGVIAFSEAADAELADSGVRVKTVNPTFTQTGLISGIKTNKFTQTVTPAQVAAQVLASIEGDKMHATVPKSVSWVHATGIMPRSMKRASLRMTGMDKLFMSYDATARAEYLKRVNGNPTPSGKL</sequence>
<proteinExistence type="inferred from homology"/>
<gene>
    <name evidence="4" type="ORF">LX13_003483</name>
</gene>
<dbReference type="EMBL" id="JAMTCJ010000003">
    <property type="protein sequence ID" value="MCP2177655.1"/>
    <property type="molecule type" value="Genomic_DNA"/>
</dbReference>
<dbReference type="InterPro" id="IPR002347">
    <property type="entry name" value="SDR_fam"/>
</dbReference>
<comment type="caution">
    <text evidence="4">The sequence shown here is derived from an EMBL/GenBank/DDBJ whole genome shotgun (WGS) entry which is preliminary data.</text>
</comment>
<reference evidence="4 5" key="1">
    <citation type="submission" date="2022-06" db="EMBL/GenBank/DDBJ databases">
        <title>Genomic Encyclopedia of Archaeal and Bacterial Type Strains, Phase II (KMG-II): from individual species to whole genera.</title>
        <authorList>
            <person name="Goeker M."/>
        </authorList>
    </citation>
    <scope>NUCLEOTIDE SEQUENCE [LARGE SCALE GENOMIC DNA]</scope>
    <source>
        <strain evidence="4 5">DSM 44693</strain>
    </source>
</reference>
<dbReference type="PANTHER" id="PTHR43391:SF12">
    <property type="entry name" value="OXIDOREDUCTASE EPHD-RELATED"/>
    <property type="match status" value="1"/>
</dbReference>
<dbReference type="PANTHER" id="PTHR43391">
    <property type="entry name" value="RETINOL DEHYDROGENASE-RELATED"/>
    <property type="match status" value="1"/>
</dbReference>
<dbReference type="Pfam" id="PF00106">
    <property type="entry name" value="adh_short"/>
    <property type="match status" value="1"/>
</dbReference>
<dbReference type="Proteomes" id="UP001206895">
    <property type="component" value="Unassembled WGS sequence"/>
</dbReference>
<dbReference type="NCBIfam" id="NF005878">
    <property type="entry name" value="PRK07825.1"/>
    <property type="match status" value="1"/>
</dbReference>
<dbReference type="InterPro" id="IPR036291">
    <property type="entry name" value="NAD(P)-bd_dom_sf"/>
</dbReference>
<comment type="similarity">
    <text evidence="1 3">Belongs to the short-chain dehydrogenases/reductases (SDR) family.</text>
</comment>
<dbReference type="Gene3D" id="3.40.50.720">
    <property type="entry name" value="NAD(P)-binding Rossmann-like Domain"/>
    <property type="match status" value="1"/>
</dbReference>
<organism evidence="4 5">
    <name type="scientific">Williamsia maris</name>
    <dbReference type="NCBI Taxonomy" id="72806"/>
    <lineage>
        <taxon>Bacteria</taxon>
        <taxon>Bacillati</taxon>
        <taxon>Actinomycetota</taxon>
        <taxon>Actinomycetes</taxon>
        <taxon>Mycobacteriales</taxon>
        <taxon>Nocardiaceae</taxon>
        <taxon>Williamsia</taxon>
    </lineage>
</organism>
<dbReference type="PRINTS" id="PR00081">
    <property type="entry name" value="GDHRDH"/>
</dbReference>
<dbReference type="CDD" id="cd05233">
    <property type="entry name" value="SDR_c"/>
    <property type="match status" value="1"/>
</dbReference>
<evidence type="ECO:0000256" key="2">
    <source>
        <dbReference type="ARBA" id="ARBA00023002"/>
    </source>
</evidence>
<name>A0ABT1HHD9_9NOCA</name>
<protein>
    <submittedName>
        <fullName evidence="4">NADP-dependent 3-hydroxy acid dehydrogenase YdfG</fullName>
    </submittedName>
</protein>
<keyword evidence="2" id="KW-0560">Oxidoreductase</keyword>
<evidence type="ECO:0000313" key="4">
    <source>
        <dbReference type="EMBL" id="MCP2177655.1"/>
    </source>
</evidence>